<evidence type="ECO:0000313" key="5">
    <source>
        <dbReference type="EMBL" id="RAI97689.1"/>
    </source>
</evidence>
<reference evidence="5 6" key="1">
    <citation type="submission" date="2018-06" db="EMBL/GenBank/DDBJ databases">
        <title>Genomic Encyclopedia of Archaeal and Bacterial Type Strains, Phase II (KMG-II): from individual species to whole genera.</title>
        <authorList>
            <person name="Goeker M."/>
        </authorList>
    </citation>
    <scope>NUCLEOTIDE SEQUENCE [LARGE SCALE GENOMIC DNA]</scope>
    <source>
        <strain evidence="5 6">DSM 23857</strain>
    </source>
</reference>
<organism evidence="5 6">
    <name type="scientific">Chitinophaga skermanii</name>
    <dbReference type="NCBI Taxonomy" id="331697"/>
    <lineage>
        <taxon>Bacteria</taxon>
        <taxon>Pseudomonadati</taxon>
        <taxon>Bacteroidota</taxon>
        <taxon>Chitinophagia</taxon>
        <taxon>Chitinophagales</taxon>
        <taxon>Chitinophagaceae</taxon>
        <taxon>Chitinophaga</taxon>
    </lineage>
</organism>
<proteinExistence type="predicted"/>
<protein>
    <submittedName>
        <fullName evidence="5">ATPase subunit of ABC transporter with duplicated ATPase domains</fullName>
    </submittedName>
</protein>
<gene>
    <name evidence="5" type="ORF">LX64_04992</name>
</gene>
<dbReference type="PROSITE" id="PS00211">
    <property type="entry name" value="ABC_TRANSPORTER_1"/>
    <property type="match status" value="1"/>
</dbReference>
<evidence type="ECO:0000256" key="2">
    <source>
        <dbReference type="ARBA" id="ARBA00022741"/>
    </source>
</evidence>
<evidence type="ECO:0000256" key="1">
    <source>
        <dbReference type="ARBA" id="ARBA00022737"/>
    </source>
</evidence>
<dbReference type="Pfam" id="PF00005">
    <property type="entry name" value="ABC_tran"/>
    <property type="match status" value="2"/>
</dbReference>
<evidence type="ECO:0000256" key="3">
    <source>
        <dbReference type="ARBA" id="ARBA00022840"/>
    </source>
</evidence>
<dbReference type="CDD" id="cd03221">
    <property type="entry name" value="ABCF_EF-3"/>
    <property type="match status" value="1"/>
</dbReference>
<dbReference type="PANTHER" id="PTHR19211">
    <property type="entry name" value="ATP-BINDING TRANSPORT PROTEIN-RELATED"/>
    <property type="match status" value="1"/>
</dbReference>
<dbReference type="EMBL" id="QLLL01000014">
    <property type="protein sequence ID" value="RAI97689.1"/>
    <property type="molecule type" value="Genomic_DNA"/>
</dbReference>
<accession>A0A327Q031</accession>
<dbReference type="InterPro" id="IPR050611">
    <property type="entry name" value="ABCF"/>
</dbReference>
<keyword evidence="6" id="KW-1185">Reference proteome</keyword>
<dbReference type="SUPFAM" id="SSF52540">
    <property type="entry name" value="P-loop containing nucleoside triphosphate hydrolases"/>
    <property type="match status" value="2"/>
</dbReference>
<keyword evidence="3" id="KW-0067">ATP-binding</keyword>
<dbReference type="AlphaFoldDB" id="A0A327Q031"/>
<comment type="caution">
    <text evidence="5">The sequence shown here is derived from an EMBL/GenBank/DDBJ whole genome shotgun (WGS) entry which is preliminary data.</text>
</comment>
<dbReference type="GO" id="GO:0016887">
    <property type="term" value="F:ATP hydrolysis activity"/>
    <property type="evidence" value="ECO:0007669"/>
    <property type="project" value="InterPro"/>
</dbReference>
<dbReference type="PROSITE" id="PS50893">
    <property type="entry name" value="ABC_TRANSPORTER_2"/>
    <property type="match status" value="2"/>
</dbReference>
<keyword evidence="1" id="KW-0677">Repeat</keyword>
<dbReference type="SMART" id="SM00382">
    <property type="entry name" value="AAA"/>
    <property type="match status" value="2"/>
</dbReference>
<evidence type="ECO:0000313" key="6">
    <source>
        <dbReference type="Proteomes" id="UP000249547"/>
    </source>
</evidence>
<dbReference type="Gene3D" id="3.40.50.300">
    <property type="entry name" value="P-loop containing nucleotide triphosphate hydrolases"/>
    <property type="match status" value="2"/>
</dbReference>
<sequence length="560" mass="62550">MLILTILSNKIEYLLHLCCTNQGIHFKTRWPVGLIVKSLHYNHPDNVPLFSDLNFILNDGEKAALVGINGAGKSSLLKLLAGKLPSAPGDITTTETPWYVPQHLGEYDTWTVAMALGVDKKLLALQAILGGDTGLHHFTVLDEDWDIENTVRKVLEKWGVGSISENRLLGSLSGGQKTRVFLAAMELNSQRLILLDEPSNHLDAHTRRQLYTLIQQSKSTMLIVSHDRTLLNLMHKIVELSDKGIETFGGNFDFYQQKKLEKVSALRARLNEQSKALKLYERKANDMAGHRAQQESAGRAVGMSNSIPRIIAGGLKNKAERSTARMMNAHEEKIEHLLIEIEKTKAQISVYETLKIHIPSPTPQPGKVLVDFIDVNFSYHEHPLWNKLSFQVKYGDRVQILGENGIGKTTLLQLITHQLQPTTGTNNSPAFSYYYLDQAYAIIDPTLTVFEQIQAHNGKRLDEEELQQLLVDAQFSPNFFDRKCAGLSGGEKMKLSLSCLLASGHAPDILILDEPTNNLDIQSLAVLTLAVKNFEGTLLVISHDDYFIDEIGIQQTIHLS</sequence>
<dbReference type="Proteomes" id="UP000249547">
    <property type="component" value="Unassembled WGS sequence"/>
</dbReference>
<dbReference type="InterPro" id="IPR017871">
    <property type="entry name" value="ABC_transporter-like_CS"/>
</dbReference>
<feature type="domain" description="ABC transporter" evidence="4">
    <location>
        <begin position="370"/>
        <end position="559"/>
    </location>
</feature>
<dbReference type="InterPro" id="IPR003593">
    <property type="entry name" value="AAA+_ATPase"/>
</dbReference>
<feature type="domain" description="ABC transporter" evidence="4">
    <location>
        <begin position="34"/>
        <end position="267"/>
    </location>
</feature>
<dbReference type="PANTHER" id="PTHR19211:SF6">
    <property type="entry name" value="BLL7188 PROTEIN"/>
    <property type="match status" value="1"/>
</dbReference>
<dbReference type="InterPro" id="IPR027417">
    <property type="entry name" value="P-loop_NTPase"/>
</dbReference>
<evidence type="ECO:0000259" key="4">
    <source>
        <dbReference type="PROSITE" id="PS50893"/>
    </source>
</evidence>
<dbReference type="InterPro" id="IPR003439">
    <property type="entry name" value="ABC_transporter-like_ATP-bd"/>
</dbReference>
<keyword evidence="2" id="KW-0547">Nucleotide-binding</keyword>
<name>A0A327Q031_9BACT</name>
<dbReference type="GO" id="GO:0005524">
    <property type="term" value="F:ATP binding"/>
    <property type="evidence" value="ECO:0007669"/>
    <property type="project" value="UniProtKB-KW"/>
</dbReference>